<proteinExistence type="predicted"/>
<feature type="region of interest" description="Disordered" evidence="4">
    <location>
        <begin position="179"/>
        <end position="218"/>
    </location>
</feature>
<evidence type="ECO:0000256" key="4">
    <source>
        <dbReference type="SAM" id="MobiDB-lite"/>
    </source>
</evidence>
<keyword evidence="2" id="KW-0238">DNA-binding</keyword>
<evidence type="ECO:0000313" key="7">
    <source>
        <dbReference type="Proteomes" id="UP000069902"/>
    </source>
</evidence>
<dbReference type="KEGG" id="pnl:PNK_1695"/>
<evidence type="ECO:0000259" key="5">
    <source>
        <dbReference type="PROSITE" id="PS51519"/>
    </source>
</evidence>
<dbReference type="PATRIC" id="fig|389348.3.peg.1905"/>
<keyword evidence="7" id="KW-1185">Reference proteome</keyword>
<dbReference type="EMBL" id="LN879502">
    <property type="protein sequence ID" value="CUI17304.1"/>
    <property type="molecule type" value="Genomic_DNA"/>
</dbReference>
<keyword evidence="3" id="KW-0804">Transcription</keyword>
<organism evidence="6 7">
    <name type="scientific">Candidatus Protochlamydia naegleriophila</name>
    <dbReference type="NCBI Taxonomy" id="389348"/>
    <lineage>
        <taxon>Bacteria</taxon>
        <taxon>Pseudomonadati</taxon>
        <taxon>Chlamydiota</taxon>
        <taxon>Chlamydiia</taxon>
        <taxon>Parachlamydiales</taxon>
        <taxon>Parachlamydiaceae</taxon>
        <taxon>Candidatus Protochlamydia</taxon>
    </lineage>
</organism>
<dbReference type="Proteomes" id="UP000069902">
    <property type="component" value="Chromosome cPNK"/>
</dbReference>
<dbReference type="AlphaFoldDB" id="A0A0U5JBR1"/>
<evidence type="ECO:0000256" key="1">
    <source>
        <dbReference type="ARBA" id="ARBA00023015"/>
    </source>
</evidence>
<evidence type="ECO:0000256" key="2">
    <source>
        <dbReference type="ARBA" id="ARBA00023125"/>
    </source>
</evidence>
<dbReference type="Pfam" id="PF02042">
    <property type="entry name" value="RWP-RK"/>
    <property type="match status" value="1"/>
</dbReference>
<name>A0A0U5JBR1_9BACT</name>
<evidence type="ECO:0000256" key="3">
    <source>
        <dbReference type="ARBA" id="ARBA00023163"/>
    </source>
</evidence>
<dbReference type="GO" id="GO:0003677">
    <property type="term" value="F:DNA binding"/>
    <property type="evidence" value="ECO:0007669"/>
    <property type="project" value="UniProtKB-KW"/>
</dbReference>
<protein>
    <recommendedName>
        <fullName evidence="5">RWP-RK domain-containing protein</fullName>
    </recommendedName>
</protein>
<reference evidence="7" key="1">
    <citation type="submission" date="2015-09" db="EMBL/GenBank/DDBJ databases">
        <authorList>
            <person name="Bertelli C."/>
        </authorList>
    </citation>
    <scope>NUCLEOTIDE SEQUENCE [LARGE SCALE GENOMIC DNA]</scope>
    <source>
        <strain evidence="7">KNic</strain>
    </source>
</reference>
<gene>
    <name evidence="6" type="ORF">PNK_1695</name>
</gene>
<dbReference type="InterPro" id="IPR003035">
    <property type="entry name" value="RWP-RK_dom"/>
</dbReference>
<dbReference type="InParanoid" id="A0A0U5JBR1"/>
<accession>A0A0U5JBR1</accession>
<evidence type="ECO:0000313" key="6">
    <source>
        <dbReference type="EMBL" id="CUI17304.1"/>
    </source>
</evidence>
<feature type="domain" description="RWP-RK" evidence="5">
    <location>
        <begin position="91"/>
        <end position="182"/>
    </location>
</feature>
<feature type="compositionally biased region" description="Low complexity" evidence="4">
    <location>
        <begin position="179"/>
        <end position="198"/>
    </location>
</feature>
<keyword evidence="1" id="KW-0805">Transcription regulation</keyword>
<dbReference type="PROSITE" id="PS51519">
    <property type="entry name" value="RWP_RK"/>
    <property type="match status" value="1"/>
</dbReference>
<sequence>MNHHFNPQINWQPFNNHQLAIQVQNNASSSASSALNSNPQSAFSRVDQIGKENFPMHANAQMPYVNLSWEISPAQANSSIQKQKKTRASAQKTQVSCQSVLREVKKNYNRTAPSQSEIEALYHMSLKDAAAVLEMSQSKLKKHCREHGIEKWPYRSTRKQLNRIEQELRCSFAQNSNSSVSSTIHQSSSSGSSAGNQADVEDSSSEYANCDAQEPPHTFRPIIESEDSQRFLYSHVPEFQISPLTPLLPPISQLNLTPLRLSNEDKPLTGDAILRMARQALKNSTPSLHG</sequence>